<dbReference type="AlphaFoldDB" id="A0A370GGX1"/>
<dbReference type="NCBIfam" id="TIGR03067">
    <property type="entry name" value="Planc_TIGR03067"/>
    <property type="match status" value="1"/>
</dbReference>
<evidence type="ECO:0000313" key="2">
    <source>
        <dbReference type="Proteomes" id="UP000254720"/>
    </source>
</evidence>
<dbReference type="Proteomes" id="UP000254720">
    <property type="component" value="Unassembled WGS sequence"/>
</dbReference>
<reference evidence="1 2" key="1">
    <citation type="submission" date="2018-07" db="EMBL/GenBank/DDBJ databases">
        <title>Genomic Encyclopedia of Type Strains, Phase IV (KMG-IV): sequencing the most valuable type-strain genomes for metagenomic binning, comparative biology and taxonomic classification.</title>
        <authorList>
            <person name="Goeker M."/>
        </authorList>
    </citation>
    <scope>NUCLEOTIDE SEQUENCE [LARGE SCALE GENOMIC DNA]</scope>
    <source>
        <strain evidence="1 2">DSM 16500</strain>
    </source>
</reference>
<name>A0A370GGX1_9COXI</name>
<organism evidence="1 2">
    <name type="scientific">Aquicella lusitana</name>
    <dbReference type="NCBI Taxonomy" id="254246"/>
    <lineage>
        <taxon>Bacteria</taxon>
        <taxon>Pseudomonadati</taxon>
        <taxon>Pseudomonadota</taxon>
        <taxon>Gammaproteobacteria</taxon>
        <taxon>Legionellales</taxon>
        <taxon>Coxiellaceae</taxon>
        <taxon>Aquicella</taxon>
    </lineage>
</organism>
<keyword evidence="2" id="KW-1185">Reference proteome</keyword>
<accession>A0A370GGX1</accession>
<dbReference type="InterPro" id="IPR017504">
    <property type="entry name" value="CHP03067_Planctomycetes"/>
</dbReference>
<dbReference type="EMBL" id="QQAX01000014">
    <property type="protein sequence ID" value="RDI42590.1"/>
    <property type="molecule type" value="Genomic_DNA"/>
</dbReference>
<protein>
    <submittedName>
        <fullName evidence="1">Uncharacterized protein (TIGR03067 family)</fullName>
    </submittedName>
</protein>
<proteinExistence type="predicted"/>
<sequence length="129" mass="14999">MQKELVGKWKVVCCQLKTKWLPDSIFKEFRYSFTPDDKFLLDWADVTYPQFVGGFPKSKSGKVIINTDTQPHQIDFIPDEGPFAGKRLQGIFELDHDILKANFAFPDKPRPSRFSAGPDEVYEVWQRIE</sequence>
<dbReference type="OrthoDB" id="21231at2"/>
<dbReference type="RefSeq" id="WP_114834651.1">
    <property type="nucleotide sequence ID" value="NZ_LR699115.1"/>
</dbReference>
<comment type="caution">
    <text evidence="1">The sequence shown here is derived from an EMBL/GenBank/DDBJ whole genome shotgun (WGS) entry which is preliminary data.</text>
</comment>
<evidence type="ECO:0000313" key="1">
    <source>
        <dbReference type="EMBL" id="RDI42590.1"/>
    </source>
</evidence>
<gene>
    <name evidence="1" type="ORF">C8D86_11461</name>
</gene>